<dbReference type="EMBL" id="JAUIRO010000005">
    <property type="protein sequence ID" value="KAK0713645.1"/>
    <property type="molecule type" value="Genomic_DNA"/>
</dbReference>
<dbReference type="RefSeq" id="XP_060294968.1">
    <property type="nucleotide sequence ID" value="XM_060434650.1"/>
</dbReference>
<protein>
    <submittedName>
        <fullName evidence="1">Uncharacterized protein</fullName>
    </submittedName>
</protein>
<keyword evidence="2" id="KW-1185">Reference proteome</keyword>
<sequence>MNEGFWNAIACSARVNCRLVAPSRLGDESRLAPSHGTCKPSTIFCSNSVGPFRNNAGVLNARWVLFQASRTDSPTDSPAMQKGGPRGLKLARIQPIWLDAIPTMAVCCFADRRTARRRLAQPGCRAVFDVAPLQPHRLSGLNLQIPFLCAAVSARQGGVVCHDTPGPASNPPLLPRVCPPNATLMHTLCQPAYTPSHEI</sequence>
<dbReference type="AlphaFoldDB" id="A0AA40DS93"/>
<evidence type="ECO:0000313" key="1">
    <source>
        <dbReference type="EMBL" id="KAK0713645.1"/>
    </source>
</evidence>
<dbReference type="GeneID" id="85317920"/>
<dbReference type="Proteomes" id="UP001172101">
    <property type="component" value="Unassembled WGS sequence"/>
</dbReference>
<name>A0AA40DS93_9PEZI</name>
<evidence type="ECO:0000313" key="2">
    <source>
        <dbReference type="Proteomes" id="UP001172101"/>
    </source>
</evidence>
<reference evidence="1" key="1">
    <citation type="submission" date="2023-06" db="EMBL/GenBank/DDBJ databases">
        <title>Genome-scale phylogeny and comparative genomics of the fungal order Sordariales.</title>
        <authorList>
            <consortium name="Lawrence Berkeley National Laboratory"/>
            <person name="Hensen N."/>
            <person name="Bonometti L."/>
            <person name="Westerberg I."/>
            <person name="Brannstrom I.O."/>
            <person name="Guillou S."/>
            <person name="Cros-Aarteil S."/>
            <person name="Calhoun S."/>
            <person name="Haridas S."/>
            <person name="Kuo A."/>
            <person name="Mondo S."/>
            <person name="Pangilinan J."/>
            <person name="Riley R."/>
            <person name="LaButti K."/>
            <person name="Andreopoulos B."/>
            <person name="Lipzen A."/>
            <person name="Chen C."/>
            <person name="Yanf M."/>
            <person name="Daum C."/>
            <person name="Ng V."/>
            <person name="Clum A."/>
            <person name="Steindorff A."/>
            <person name="Ohm R."/>
            <person name="Martin F."/>
            <person name="Silar P."/>
            <person name="Natvig D."/>
            <person name="Lalanne C."/>
            <person name="Gautier V."/>
            <person name="Ament-velasquez S.L."/>
            <person name="Kruys A."/>
            <person name="Hutchinson M.I."/>
            <person name="Powell A.J."/>
            <person name="Barry K."/>
            <person name="Miller A.N."/>
            <person name="Grigoriev I.V."/>
            <person name="Debuchy R."/>
            <person name="Gladieux P."/>
            <person name="Thoren M.H."/>
            <person name="Johannesson H."/>
        </authorList>
    </citation>
    <scope>NUCLEOTIDE SEQUENCE</scope>
    <source>
        <strain evidence="1">SMH2392-1A</strain>
    </source>
</reference>
<comment type="caution">
    <text evidence="1">The sequence shown here is derived from an EMBL/GenBank/DDBJ whole genome shotgun (WGS) entry which is preliminary data.</text>
</comment>
<proteinExistence type="predicted"/>
<organism evidence="1 2">
    <name type="scientific">Lasiosphaeria miniovina</name>
    <dbReference type="NCBI Taxonomy" id="1954250"/>
    <lineage>
        <taxon>Eukaryota</taxon>
        <taxon>Fungi</taxon>
        <taxon>Dikarya</taxon>
        <taxon>Ascomycota</taxon>
        <taxon>Pezizomycotina</taxon>
        <taxon>Sordariomycetes</taxon>
        <taxon>Sordariomycetidae</taxon>
        <taxon>Sordariales</taxon>
        <taxon>Lasiosphaeriaceae</taxon>
        <taxon>Lasiosphaeria</taxon>
    </lineage>
</organism>
<gene>
    <name evidence="1" type="ORF">B0T26DRAFT_367712</name>
</gene>
<accession>A0AA40DS93</accession>